<evidence type="ECO:0000259" key="4">
    <source>
        <dbReference type="PROSITE" id="PS50949"/>
    </source>
</evidence>
<dbReference type="SUPFAM" id="SSF46785">
    <property type="entry name" value="Winged helix' DNA-binding domain"/>
    <property type="match status" value="1"/>
</dbReference>
<dbReference type="PROSITE" id="PS50949">
    <property type="entry name" value="HTH_GNTR"/>
    <property type="match status" value="1"/>
</dbReference>
<gene>
    <name evidence="5" type="ORF">ACFPFW_10980</name>
</gene>
<dbReference type="Gene3D" id="1.10.10.10">
    <property type="entry name" value="Winged helix-like DNA-binding domain superfamily/Winged helix DNA-binding domain"/>
    <property type="match status" value="1"/>
</dbReference>
<name>A0ABV9Z3X4_9HYPH</name>
<dbReference type="InterPro" id="IPR000524">
    <property type="entry name" value="Tscrpt_reg_HTH_GntR"/>
</dbReference>
<dbReference type="SMART" id="SM00895">
    <property type="entry name" value="FCD"/>
    <property type="match status" value="1"/>
</dbReference>
<dbReference type="RefSeq" id="WP_114957974.1">
    <property type="nucleotide sequence ID" value="NZ_JBHSJF010000006.1"/>
</dbReference>
<dbReference type="InterPro" id="IPR011711">
    <property type="entry name" value="GntR_C"/>
</dbReference>
<proteinExistence type="predicted"/>
<dbReference type="Pfam" id="PF07729">
    <property type="entry name" value="FCD"/>
    <property type="match status" value="1"/>
</dbReference>
<dbReference type="SMART" id="SM00345">
    <property type="entry name" value="HTH_GNTR"/>
    <property type="match status" value="1"/>
</dbReference>
<keyword evidence="2" id="KW-0238">DNA-binding</keyword>
<organism evidence="5 6">
    <name type="scientific">Flaviflagellibacter deserti</name>
    <dbReference type="NCBI Taxonomy" id="2267266"/>
    <lineage>
        <taxon>Bacteria</taxon>
        <taxon>Pseudomonadati</taxon>
        <taxon>Pseudomonadota</taxon>
        <taxon>Alphaproteobacteria</taxon>
        <taxon>Hyphomicrobiales</taxon>
        <taxon>Flaviflagellibacter</taxon>
    </lineage>
</organism>
<dbReference type="PANTHER" id="PTHR43537">
    <property type="entry name" value="TRANSCRIPTIONAL REGULATOR, GNTR FAMILY"/>
    <property type="match status" value="1"/>
</dbReference>
<dbReference type="InterPro" id="IPR036390">
    <property type="entry name" value="WH_DNA-bd_sf"/>
</dbReference>
<reference evidence="6" key="1">
    <citation type="journal article" date="2019" name="Int. J. Syst. Evol. Microbiol.">
        <title>The Global Catalogue of Microorganisms (GCM) 10K type strain sequencing project: providing services to taxonomists for standard genome sequencing and annotation.</title>
        <authorList>
            <consortium name="The Broad Institute Genomics Platform"/>
            <consortium name="The Broad Institute Genome Sequencing Center for Infectious Disease"/>
            <person name="Wu L."/>
            <person name="Ma J."/>
        </authorList>
    </citation>
    <scope>NUCLEOTIDE SEQUENCE [LARGE SCALE GENOMIC DNA]</scope>
    <source>
        <strain evidence="6">CGMCC 1.16444</strain>
    </source>
</reference>
<evidence type="ECO:0000313" key="6">
    <source>
        <dbReference type="Proteomes" id="UP001595796"/>
    </source>
</evidence>
<keyword evidence="1" id="KW-0805">Transcription regulation</keyword>
<dbReference type="Proteomes" id="UP001595796">
    <property type="component" value="Unassembled WGS sequence"/>
</dbReference>
<evidence type="ECO:0000256" key="3">
    <source>
        <dbReference type="ARBA" id="ARBA00023163"/>
    </source>
</evidence>
<keyword evidence="3" id="KW-0804">Transcription</keyword>
<keyword evidence="6" id="KW-1185">Reference proteome</keyword>
<evidence type="ECO:0000313" key="5">
    <source>
        <dbReference type="EMBL" id="MFC5068533.1"/>
    </source>
</evidence>
<accession>A0ABV9Z3X4</accession>
<dbReference type="PANTHER" id="PTHR43537:SF50">
    <property type="entry name" value="TRANSCRIPTIONAL REGULATORY PROTEIN"/>
    <property type="match status" value="1"/>
</dbReference>
<evidence type="ECO:0000256" key="2">
    <source>
        <dbReference type="ARBA" id="ARBA00023125"/>
    </source>
</evidence>
<protein>
    <submittedName>
        <fullName evidence="5">GntR family transcriptional regulator</fullName>
    </submittedName>
</protein>
<dbReference type="Gene3D" id="1.20.120.530">
    <property type="entry name" value="GntR ligand-binding domain-like"/>
    <property type="match status" value="1"/>
</dbReference>
<dbReference type="InterPro" id="IPR036388">
    <property type="entry name" value="WH-like_DNA-bd_sf"/>
</dbReference>
<dbReference type="Pfam" id="PF00392">
    <property type="entry name" value="GntR"/>
    <property type="match status" value="1"/>
</dbReference>
<dbReference type="SUPFAM" id="SSF48008">
    <property type="entry name" value="GntR ligand-binding domain-like"/>
    <property type="match status" value="1"/>
</dbReference>
<sequence>MLHDDPSDAEIALEEGASTLHGQVVGKLRGLLLSGELPSGARISEADLCRRFSVSRTPLREALKVLAAEGFIELRPNRGSVVAPIDPVEIAHVFEFKGAIERQIGLLSVVRSRAEDRARLERVHADLGAAETHRNPVAYTGLNQEFHHCLAKAAGNPVLLQTYDNLQKRILRLRFAVNQNLDRLDQSFIEHEGIMVAFRAGARLDLAERLEEHNRLTGEAVLKALRDQDAGRSGV</sequence>
<feature type="domain" description="HTH gntR-type" evidence="4">
    <location>
        <begin position="18"/>
        <end position="85"/>
    </location>
</feature>
<dbReference type="PRINTS" id="PR00035">
    <property type="entry name" value="HTHGNTR"/>
</dbReference>
<evidence type="ECO:0000256" key="1">
    <source>
        <dbReference type="ARBA" id="ARBA00023015"/>
    </source>
</evidence>
<comment type="caution">
    <text evidence="5">The sequence shown here is derived from an EMBL/GenBank/DDBJ whole genome shotgun (WGS) entry which is preliminary data.</text>
</comment>
<dbReference type="InterPro" id="IPR008920">
    <property type="entry name" value="TF_FadR/GntR_C"/>
</dbReference>
<dbReference type="EMBL" id="JBHSJF010000006">
    <property type="protein sequence ID" value="MFC5068533.1"/>
    <property type="molecule type" value="Genomic_DNA"/>
</dbReference>
<dbReference type="CDD" id="cd07377">
    <property type="entry name" value="WHTH_GntR"/>
    <property type="match status" value="1"/>
</dbReference>